<dbReference type="Pfam" id="PF12680">
    <property type="entry name" value="SnoaL_2"/>
    <property type="match status" value="1"/>
</dbReference>
<gene>
    <name evidence="2" type="ORF">D9757_006489</name>
</gene>
<evidence type="ECO:0000259" key="1">
    <source>
        <dbReference type="Pfam" id="PF12680"/>
    </source>
</evidence>
<dbReference type="EMBL" id="JAACJN010000043">
    <property type="protein sequence ID" value="KAF5384511.1"/>
    <property type="molecule type" value="Genomic_DNA"/>
</dbReference>
<comment type="caution">
    <text evidence="2">The sequence shown here is derived from an EMBL/GenBank/DDBJ whole genome shotgun (WGS) entry which is preliminary data.</text>
</comment>
<keyword evidence="3" id="KW-1185">Reference proteome</keyword>
<dbReference type="AlphaFoldDB" id="A0A8H5HJ84"/>
<dbReference type="SUPFAM" id="SSF54427">
    <property type="entry name" value="NTF2-like"/>
    <property type="match status" value="1"/>
</dbReference>
<reference evidence="2 3" key="1">
    <citation type="journal article" date="2020" name="ISME J.">
        <title>Uncovering the hidden diversity of litter-decomposition mechanisms in mushroom-forming fungi.</title>
        <authorList>
            <person name="Floudas D."/>
            <person name="Bentzer J."/>
            <person name="Ahren D."/>
            <person name="Johansson T."/>
            <person name="Persson P."/>
            <person name="Tunlid A."/>
        </authorList>
    </citation>
    <scope>NUCLEOTIDE SEQUENCE [LARGE SCALE GENOMIC DNA]</scope>
    <source>
        <strain evidence="2 3">CBS 406.79</strain>
    </source>
</reference>
<dbReference type="InterPro" id="IPR037401">
    <property type="entry name" value="SnoaL-like"/>
</dbReference>
<accession>A0A8H5HJ84</accession>
<dbReference type="Proteomes" id="UP000518752">
    <property type="component" value="Unassembled WGS sequence"/>
</dbReference>
<organism evidence="2 3">
    <name type="scientific">Collybiopsis confluens</name>
    <dbReference type="NCBI Taxonomy" id="2823264"/>
    <lineage>
        <taxon>Eukaryota</taxon>
        <taxon>Fungi</taxon>
        <taxon>Dikarya</taxon>
        <taxon>Basidiomycota</taxon>
        <taxon>Agaricomycotina</taxon>
        <taxon>Agaricomycetes</taxon>
        <taxon>Agaricomycetidae</taxon>
        <taxon>Agaricales</taxon>
        <taxon>Marasmiineae</taxon>
        <taxon>Omphalotaceae</taxon>
        <taxon>Collybiopsis</taxon>
    </lineage>
</organism>
<dbReference type="Gene3D" id="3.10.450.50">
    <property type="match status" value="1"/>
</dbReference>
<protein>
    <recommendedName>
        <fullName evidence="1">SnoaL-like domain-containing protein</fullName>
    </recommendedName>
</protein>
<sequence length="180" mass="19954">MAKNSCHKTKRKAGMVAASTVSERQKRTSLCMSEMFEACDRLDVNGIISLFSEDASFTFGGLPTLETKPNIAESMRSMFANYSKMNHEYSERLFPPPTSPTEPVPTAVIFASDHVVALGTILYTVKNGEEVSVKVCAVVQSRQRQDKSCELIRVELYGDFGALMQAISSLNTEHQQEFLS</sequence>
<dbReference type="InterPro" id="IPR032710">
    <property type="entry name" value="NTF2-like_dom_sf"/>
</dbReference>
<proteinExistence type="predicted"/>
<evidence type="ECO:0000313" key="3">
    <source>
        <dbReference type="Proteomes" id="UP000518752"/>
    </source>
</evidence>
<dbReference type="OrthoDB" id="10434737at2759"/>
<evidence type="ECO:0000313" key="2">
    <source>
        <dbReference type="EMBL" id="KAF5384511.1"/>
    </source>
</evidence>
<name>A0A8H5HJ84_9AGAR</name>
<feature type="domain" description="SnoaL-like" evidence="1">
    <location>
        <begin position="34"/>
        <end position="140"/>
    </location>
</feature>